<reference evidence="4" key="2">
    <citation type="submission" date="2020-09" db="EMBL/GenBank/DDBJ databases">
        <authorList>
            <person name="Sun Q."/>
            <person name="Kim S."/>
        </authorList>
    </citation>
    <scope>NUCLEOTIDE SEQUENCE</scope>
    <source>
        <strain evidence="4">KCTC 42590</strain>
    </source>
</reference>
<gene>
    <name evidence="4" type="primary">pgpA</name>
    <name evidence="4" type="ORF">GCM10017044_24320</name>
</gene>
<comment type="function">
    <text evidence="1">Lipid phosphatase which dephosphorylates phosphatidylglycerophosphate (PGP) to phosphatidylglycerol (PG).</text>
</comment>
<accession>A0A919AXK3</accession>
<feature type="transmembrane region" description="Helical" evidence="2">
    <location>
        <begin position="53"/>
        <end position="73"/>
    </location>
</feature>
<dbReference type="GO" id="GO:0046872">
    <property type="term" value="F:metal ion binding"/>
    <property type="evidence" value="ECO:0007669"/>
    <property type="project" value="UniProtKB-KW"/>
</dbReference>
<comment type="catalytic activity">
    <reaction evidence="1">
        <text>a 1,2-diacyl-sn-glycero-3-phospho-(1'-sn-glycero-3'-phosphate) + H2O = a 1,2-diacyl-sn-glycero-3-phospho-(1'-sn-glycerol) + phosphate</text>
        <dbReference type="Rhea" id="RHEA:33751"/>
        <dbReference type="ChEBI" id="CHEBI:15377"/>
        <dbReference type="ChEBI" id="CHEBI:43474"/>
        <dbReference type="ChEBI" id="CHEBI:60110"/>
        <dbReference type="ChEBI" id="CHEBI:64716"/>
        <dbReference type="EC" id="3.1.3.27"/>
    </reaction>
</comment>
<keyword evidence="1" id="KW-0460">Magnesium</keyword>
<keyword evidence="1 2" id="KW-0472">Membrane</keyword>
<evidence type="ECO:0000256" key="1">
    <source>
        <dbReference type="PIRNR" id="PIRNR006162"/>
    </source>
</evidence>
<dbReference type="InterPro" id="IPR026037">
    <property type="entry name" value="PgpA"/>
</dbReference>
<dbReference type="AlphaFoldDB" id="A0A919AXK3"/>
<keyword evidence="1" id="KW-0479">Metal-binding</keyword>
<keyword evidence="1" id="KW-0997">Cell inner membrane</keyword>
<dbReference type="Proteomes" id="UP000630923">
    <property type="component" value="Unassembled WGS sequence"/>
</dbReference>
<name>A0A919AXK3_9PROT</name>
<comment type="pathway">
    <text evidence="1">Phospholipid metabolism; phosphatidylglycerol biosynthesis; phosphatidylglycerol from CDP-diacylglycerol: step 2/2.</text>
</comment>
<comment type="caution">
    <text evidence="4">The sequence shown here is derived from an EMBL/GenBank/DDBJ whole genome shotgun (WGS) entry which is preliminary data.</text>
</comment>
<dbReference type="Pfam" id="PF04608">
    <property type="entry name" value="PgpA"/>
    <property type="match status" value="1"/>
</dbReference>
<dbReference type="PIRSF" id="PIRSF006162">
    <property type="entry name" value="PgpA"/>
    <property type="match status" value="1"/>
</dbReference>
<dbReference type="GO" id="GO:0008962">
    <property type="term" value="F:phosphatidylglycerophosphatase activity"/>
    <property type="evidence" value="ECO:0007669"/>
    <property type="project" value="UniProtKB-EC"/>
</dbReference>
<dbReference type="GO" id="GO:0009395">
    <property type="term" value="P:phospholipid catabolic process"/>
    <property type="evidence" value="ECO:0007669"/>
    <property type="project" value="UniProtKB-KW"/>
</dbReference>
<comment type="cofactor">
    <cofactor evidence="1">
        <name>Mg(2+)</name>
        <dbReference type="ChEBI" id="CHEBI:18420"/>
    </cofactor>
</comment>
<feature type="transmembrane region" description="Helical" evidence="2">
    <location>
        <begin position="140"/>
        <end position="165"/>
    </location>
</feature>
<evidence type="ECO:0000313" key="4">
    <source>
        <dbReference type="EMBL" id="GHF28261.1"/>
    </source>
</evidence>
<feature type="transmembrane region" description="Helical" evidence="2">
    <location>
        <begin position="94"/>
        <end position="120"/>
    </location>
</feature>
<keyword evidence="2" id="KW-1133">Transmembrane helix</keyword>
<proteinExistence type="predicted"/>
<organism evidence="4 5">
    <name type="scientific">Kordiimonas sediminis</name>
    <dbReference type="NCBI Taxonomy" id="1735581"/>
    <lineage>
        <taxon>Bacteria</taxon>
        <taxon>Pseudomonadati</taxon>
        <taxon>Pseudomonadota</taxon>
        <taxon>Alphaproteobacteria</taxon>
        <taxon>Kordiimonadales</taxon>
        <taxon>Kordiimonadaceae</taxon>
        <taxon>Kordiimonas</taxon>
    </lineage>
</organism>
<keyword evidence="1 2" id="KW-0812">Transmembrane</keyword>
<dbReference type="PANTHER" id="PTHR36305">
    <property type="entry name" value="PHOSPHATIDYLGLYCEROPHOSPHATASE A"/>
    <property type="match status" value="1"/>
</dbReference>
<dbReference type="CDD" id="cd06971">
    <property type="entry name" value="PgpA"/>
    <property type="match status" value="1"/>
</dbReference>
<dbReference type="InterPro" id="IPR007686">
    <property type="entry name" value="YutG/PgpA"/>
</dbReference>
<keyword evidence="1" id="KW-0443">Lipid metabolism</keyword>
<dbReference type="SUPFAM" id="SSF101307">
    <property type="entry name" value="YutG-like"/>
    <property type="match status" value="1"/>
</dbReference>
<keyword evidence="1" id="KW-0595">Phospholipid degradation</keyword>
<keyword evidence="1" id="KW-0378">Hydrolase</keyword>
<reference evidence="4" key="1">
    <citation type="journal article" date="2014" name="Int. J. Syst. Evol. Microbiol.">
        <title>Complete genome sequence of Corynebacterium casei LMG S-19264T (=DSM 44701T), isolated from a smear-ripened cheese.</title>
        <authorList>
            <consortium name="US DOE Joint Genome Institute (JGI-PGF)"/>
            <person name="Walter F."/>
            <person name="Albersmeier A."/>
            <person name="Kalinowski J."/>
            <person name="Ruckert C."/>
        </authorList>
    </citation>
    <scope>NUCLEOTIDE SEQUENCE</scope>
    <source>
        <strain evidence="4">KCTC 42590</strain>
    </source>
</reference>
<comment type="subcellular location">
    <subcellularLocation>
        <location evidence="1">Cell inner membrane</location>
        <topology evidence="1">Multi-pass membrane protein</topology>
    </subcellularLocation>
</comment>
<evidence type="ECO:0000313" key="5">
    <source>
        <dbReference type="Proteomes" id="UP000630923"/>
    </source>
</evidence>
<dbReference type="RefSeq" id="WP_191253327.1">
    <property type="nucleotide sequence ID" value="NZ_BNCI01000002.1"/>
</dbReference>
<dbReference type="EC" id="3.1.3.27" evidence="1"/>
<keyword evidence="1" id="KW-0442">Lipid degradation</keyword>
<feature type="domain" description="YutG/PgpA" evidence="3">
    <location>
        <begin position="19"/>
        <end position="162"/>
    </location>
</feature>
<evidence type="ECO:0000256" key="2">
    <source>
        <dbReference type="SAM" id="Phobius"/>
    </source>
</evidence>
<sequence length="168" mass="18399">MSKQSLHTWKNRRSSISYWISVGLGSGLFRPAPGTWGSFAGLLLAVLFIKNGITLFGLGIAILIVSILGSVAIDKVEKLSGIHDAPEIVIDEIAGQWIAVLPILMFAPSWIAFALAFILFRLFDIVKPWPISWLDSQVQGGFGVMVDDIVAGIQAAFILYAMFFFQLI</sequence>
<protein>
    <recommendedName>
        <fullName evidence="1">Phosphatidylglycerophosphatase A</fullName>
        <ecNumber evidence="1">3.1.3.27</ecNumber>
    </recommendedName>
    <alternativeName>
        <fullName evidence="1">Phosphatidylglycerolphosphate phosphatase A</fullName>
    </alternativeName>
</protein>
<keyword evidence="1" id="KW-1208">Phospholipid metabolism</keyword>
<dbReference type="InterPro" id="IPR036681">
    <property type="entry name" value="PgpA-like_sf"/>
</dbReference>
<keyword evidence="5" id="KW-1185">Reference proteome</keyword>
<keyword evidence="1" id="KW-1003">Cell membrane</keyword>
<evidence type="ECO:0000259" key="3">
    <source>
        <dbReference type="Pfam" id="PF04608"/>
    </source>
</evidence>
<dbReference type="EMBL" id="BNCI01000002">
    <property type="protein sequence ID" value="GHF28261.1"/>
    <property type="molecule type" value="Genomic_DNA"/>
</dbReference>
<dbReference type="GO" id="GO:0005886">
    <property type="term" value="C:plasma membrane"/>
    <property type="evidence" value="ECO:0007669"/>
    <property type="project" value="UniProtKB-SubCell"/>
</dbReference>
<dbReference type="PANTHER" id="PTHR36305:SF1">
    <property type="entry name" value="PHOSPHATIDYLGLYCEROPHOSPHATASE A"/>
    <property type="match status" value="1"/>
</dbReference>